<dbReference type="GO" id="GO:0005737">
    <property type="term" value="C:cytoplasm"/>
    <property type="evidence" value="ECO:0007669"/>
    <property type="project" value="TreeGrafter"/>
</dbReference>
<evidence type="ECO:0000256" key="1">
    <source>
        <dbReference type="ARBA" id="ARBA00004236"/>
    </source>
</evidence>
<dbReference type="InterPro" id="IPR002159">
    <property type="entry name" value="CD36_fam"/>
</dbReference>
<evidence type="ECO:0000256" key="8">
    <source>
        <dbReference type="SAM" id="Phobius"/>
    </source>
</evidence>
<dbReference type="PANTHER" id="PTHR11923">
    <property type="entry name" value="SCAVENGER RECEPTOR CLASS B TYPE-1 SR-B1"/>
    <property type="match status" value="1"/>
</dbReference>
<dbReference type="OrthoDB" id="18585at2759"/>
<dbReference type="Pfam" id="PF01130">
    <property type="entry name" value="CD36"/>
    <property type="match status" value="1"/>
</dbReference>
<organism evidence="9 10">
    <name type="scientific">Eumeta variegata</name>
    <name type="common">Bagworm moth</name>
    <name type="synonym">Eumeta japonica</name>
    <dbReference type="NCBI Taxonomy" id="151549"/>
    <lineage>
        <taxon>Eukaryota</taxon>
        <taxon>Metazoa</taxon>
        <taxon>Ecdysozoa</taxon>
        <taxon>Arthropoda</taxon>
        <taxon>Hexapoda</taxon>
        <taxon>Insecta</taxon>
        <taxon>Pterygota</taxon>
        <taxon>Neoptera</taxon>
        <taxon>Endopterygota</taxon>
        <taxon>Lepidoptera</taxon>
        <taxon>Glossata</taxon>
        <taxon>Ditrysia</taxon>
        <taxon>Tineoidea</taxon>
        <taxon>Psychidae</taxon>
        <taxon>Oiketicinae</taxon>
        <taxon>Eumeta</taxon>
    </lineage>
</organism>
<comment type="similarity">
    <text evidence="2">Belongs to the CD36 family.</text>
</comment>
<sequence length="531" mass="60622">MIHEKGYSIPDEYRQILILTLSFAPDSSKSEPSPYTTLRDDSFIFHMWEKPTYQLYSDVWVYNYTNVPEFLAGEESVLKLEEIGPFTFIEERLNLNLTIDKERGVARMRPKTSLHFLPEQSIGHYKDINVTVPNLAVLAISTLLADELGYFANAGAYMSMNAMGSKLFRNMTVEEYLWGYYDPIVKFANTLLPGWIDFAEIGILDRFYADKNSHIEVMLKDKDSRYSIISWDDSPGLKEQGYRDWNTSVPCNRIRGAYEGLMLSPGFSKDRELPIFRKQGCRVYPFSFESEKIGDYGLNEYRFSLQQSAFNRSSRYACACDSQCLPDGFVDIGGCYYGFPIALSKPHFLDVDPAQKANFEGMHPDPEKHSSHLNVEPTYGIPLSLVSNIQANIAVRTSPYNPITKPLNDKIMPLVWLSLYCKSPPPEIIDILRLRFVIAPPLIITVEVLLFLAGFLLGVQGFYRLFKGQRTEVKKRPRSVITILENKTFKAHSEHSKEVASLLAVNDEDLELPDIITTNDGYDSRIERNSN</sequence>
<dbReference type="AlphaFoldDB" id="A0A4C1WJL5"/>
<gene>
    <name evidence="9" type="primary">Scarb1</name>
    <name evidence="9" type="ORF">EVAR_96232_1</name>
</gene>
<comment type="caution">
    <text evidence="9">The sequence shown here is derived from an EMBL/GenBank/DDBJ whole genome shotgun (WGS) entry which is preliminary data.</text>
</comment>
<keyword evidence="7" id="KW-0325">Glycoprotein</keyword>
<keyword evidence="10" id="KW-1185">Reference proteome</keyword>
<comment type="subcellular location">
    <subcellularLocation>
        <location evidence="1">Cell membrane</location>
    </subcellularLocation>
</comment>
<dbReference type="PANTHER" id="PTHR11923:SF104">
    <property type="entry name" value="FI07620P"/>
    <property type="match status" value="1"/>
</dbReference>
<keyword evidence="4 8" id="KW-0812">Transmembrane</keyword>
<evidence type="ECO:0000256" key="3">
    <source>
        <dbReference type="ARBA" id="ARBA00022475"/>
    </source>
</evidence>
<dbReference type="Proteomes" id="UP000299102">
    <property type="component" value="Unassembled WGS sequence"/>
</dbReference>
<dbReference type="GO" id="GO:0005044">
    <property type="term" value="F:scavenger receptor activity"/>
    <property type="evidence" value="ECO:0007669"/>
    <property type="project" value="TreeGrafter"/>
</dbReference>
<keyword evidence="3" id="KW-1003">Cell membrane</keyword>
<reference evidence="9 10" key="1">
    <citation type="journal article" date="2019" name="Commun. Biol.">
        <title>The bagworm genome reveals a unique fibroin gene that provides high tensile strength.</title>
        <authorList>
            <person name="Kono N."/>
            <person name="Nakamura H."/>
            <person name="Ohtoshi R."/>
            <person name="Tomita M."/>
            <person name="Numata K."/>
            <person name="Arakawa K."/>
        </authorList>
    </citation>
    <scope>NUCLEOTIDE SEQUENCE [LARGE SCALE GENOMIC DNA]</scope>
</reference>
<keyword evidence="9" id="KW-0675">Receptor</keyword>
<evidence type="ECO:0000256" key="5">
    <source>
        <dbReference type="ARBA" id="ARBA00022989"/>
    </source>
</evidence>
<evidence type="ECO:0000256" key="2">
    <source>
        <dbReference type="ARBA" id="ARBA00010532"/>
    </source>
</evidence>
<keyword evidence="6 8" id="KW-0472">Membrane</keyword>
<dbReference type="EMBL" id="BGZK01000585">
    <property type="protein sequence ID" value="GBP51636.1"/>
    <property type="molecule type" value="Genomic_DNA"/>
</dbReference>
<dbReference type="GO" id="GO:0005886">
    <property type="term" value="C:plasma membrane"/>
    <property type="evidence" value="ECO:0007669"/>
    <property type="project" value="UniProtKB-SubCell"/>
</dbReference>
<accession>A0A4C1WJL5</accession>
<evidence type="ECO:0000256" key="6">
    <source>
        <dbReference type="ARBA" id="ARBA00023136"/>
    </source>
</evidence>
<name>A0A4C1WJL5_EUMVA</name>
<evidence type="ECO:0000313" key="9">
    <source>
        <dbReference type="EMBL" id="GBP51636.1"/>
    </source>
</evidence>
<dbReference type="PRINTS" id="PR01609">
    <property type="entry name" value="CD36FAMILY"/>
</dbReference>
<feature type="transmembrane region" description="Helical" evidence="8">
    <location>
        <begin position="442"/>
        <end position="466"/>
    </location>
</feature>
<protein>
    <submittedName>
        <fullName evidence="9">Scavenger receptor class B member 1</fullName>
    </submittedName>
</protein>
<proteinExistence type="inferred from homology"/>
<evidence type="ECO:0000256" key="7">
    <source>
        <dbReference type="ARBA" id="ARBA00023180"/>
    </source>
</evidence>
<dbReference type="STRING" id="151549.A0A4C1WJL5"/>
<evidence type="ECO:0000256" key="4">
    <source>
        <dbReference type="ARBA" id="ARBA00022692"/>
    </source>
</evidence>
<keyword evidence="5 8" id="KW-1133">Transmembrane helix</keyword>
<evidence type="ECO:0000313" key="10">
    <source>
        <dbReference type="Proteomes" id="UP000299102"/>
    </source>
</evidence>